<proteinExistence type="predicted"/>
<name>A0ABQ5W250_9HYPH</name>
<dbReference type="RefSeq" id="WP_284339204.1">
    <property type="nucleotide sequence ID" value="NZ_BSNS01000006.1"/>
</dbReference>
<sequence>MRVPTVKQKPREAQVKSWPAPRNGWIANRNLAQPGARNPDGSVVSGALILDNFFPTATTARLRRGFELHADIGGAEVDALFAYIAGTNEKLFAADNGKIVNIGGVAPVDDVTGLAGGDWISAQFASSGGIYLRLVNGTDTPLVYDGTDFDTFPALTFAGDYNGNDASILNFVWPHGNRLFYVEKDSLNAWYLPVGQIGGQLTQLPLGGVFERGGSLLFGAIWSNDSGAQGGLSQQVIFVSTEGEVAVFQGSNPGDINDWRKVGVYRIGRPLGKRAWFRAGGDIMIATSVGLVPLSAAVTRDFAAIAPAAISYPIEDAWNRAVHLRSVGEWRCELWPTQQMAVILPPSTPSLESEVFVVNVRTGAWCRFTGWDMRSSVVFKERLFFGAPEGQVMSALTGGQDGGEPYAGVYVPLFDDFGTPTNRKIAQFARASIRARQHVALELTTHSDFVVDMPIAPLAVDVNDSGVWGAAFWGSSNWGESTDLITIEDWQSVSAAGTTLSAAMQISSDDPVPMDVEIVRVDVTYTMADIIT</sequence>
<dbReference type="Proteomes" id="UP001156691">
    <property type="component" value="Unassembled WGS sequence"/>
</dbReference>
<reference evidence="2" key="1">
    <citation type="journal article" date="2019" name="Int. J. Syst. Evol. Microbiol.">
        <title>The Global Catalogue of Microorganisms (GCM) 10K type strain sequencing project: providing services to taxonomists for standard genome sequencing and annotation.</title>
        <authorList>
            <consortium name="The Broad Institute Genomics Platform"/>
            <consortium name="The Broad Institute Genome Sequencing Center for Infectious Disease"/>
            <person name="Wu L."/>
            <person name="Ma J."/>
        </authorList>
    </citation>
    <scope>NUCLEOTIDE SEQUENCE [LARGE SCALE GENOMIC DNA]</scope>
    <source>
        <strain evidence="2">NBRC 112416</strain>
    </source>
</reference>
<organism evidence="1 2">
    <name type="scientific">Devosia nitrariae</name>
    <dbReference type="NCBI Taxonomy" id="2071872"/>
    <lineage>
        <taxon>Bacteria</taxon>
        <taxon>Pseudomonadati</taxon>
        <taxon>Pseudomonadota</taxon>
        <taxon>Alphaproteobacteria</taxon>
        <taxon>Hyphomicrobiales</taxon>
        <taxon>Devosiaceae</taxon>
        <taxon>Devosia</taxon>
    </lineage>
</organism>
<keyword evidence="2" id="KW-1185">Reference proteome</keyword>
<gene>
    <name evidence="1" type="ORF">GCM10010862_10140</name>
</gene>
<comment type="caution">
    <text evidence="1">The sequence shown here is derived from an EMBL/GenBank/DDBJ whole genome shotgun (WGS) entry which is preliminary data.</text>
</comment>
<evidence type="ECO:0000313" key="1">
    <source>
        <dbReference type="EMBL" id="GLQ53755.1"/>
    </source>
</evidence>
<protein>
    <submittedName>
        <fullName evidence="1">Uncharacterized protein</fullName>
    </submittedName>
</protein>
<accession>A0ABQ5W250</accession>
<dbReference type="EMBL" id="BSNS01000006">
    <property type="protein sequence ID" value="GLQ53755.1"/>
    <property type="molecule type" value="Genomic_DNA"/>
</dbReference>
<evidence type="ECO:0000313" key="2">
    <source>
        <dbReference type="Proteomes" id="UP001156691"/>
    </source>
</evidence>